<evidence type="ECO:0000256" key="2">
    <source>
        <dbReference type="SAM" id="Phobius"/>
    </source>
</evidence>
<keyword evidence="2" id="KW-0812">Transmembrane</keyword>
<sequence length="114" mass="12310">MNEQERRINVGLRALDEAHRLGRLGREDYRARRRALLQGLNDSDGVTARNAIAPPAPGGGRGDGARRQALPSADMAGALFPDRRRRMVQTWLLAVAGLALALLLIYGVVQLGGS</sequence>
<accession>A0A160N183</accession>
<dbReference type="STRING" id="445710.ATSB10_15940"/>
<dbReference type="KEGG" id="dtx:ATSB10_15940"/>
<feature type="region of interest" description="Disordered" evidence="1">
    <location>
        <begin position="46"/>
        <end position="68"/>
    </location>
</feature>
<dbReference type="OrthoDB" id="5959548at2"/>
<gene>
    <name evidence="3" type="ORF">ATSB10_15940</name>
</gene>
<keyword evidence="2" id="KW-1133">Transmembrane helix</keyword>
<protein>
    <submittedName>
        <fullName evidence="3">Uncharacterized protein</fullName>
    </submittedName>
</protein>
<organism evidence="3 4">
    <name type="scientific">Dyella thiooxydans</name>
    <dbReference type="NCBI Taxonomy" id="445710"/>
    <lineage>
        <taxon>Bacteria</taxon>
        <taxon>Pseudomonadati</taxon>
        <taxon>Pseudomonadota</taxon>
        <taxon>Gammaproteobacteria</taxon>
        <taxon>Lysobacterales</taxon>
        <taxon>Rhodanobacteraceae</taxon>
        <taxon>Dyella</taxon>
    </lineage>
</organism>
<dbReference type="PATRIC" id="fig|445710.3.peg.1590"/>
<dbReference type="EMBL" id="CP014841">
    <property type="protein sequence ID" value="AND69048.1"/>
    <property type="molecule type" value="Genomic_DNA"/>
</dbReference>
<keyword evidence="4" id="KW-1185">Reference proteome</keyword>
<keyword evidence="2" id="KW-0472">Membrane</keyword>
<evidence type="ECO:0000313" key="4">
    <source>
        <dbReference type="Proteomes" id="UP000077255"/>
    </source>
</evidence>
<evidence type="ECO:0000256" key="1">
    <source>
        <dbReference type="SAM" id="MobiDB-lite"/>
    </source>
</evidence>
<reference evidence="3 4" key="1">
    <citation type="submission" date="2016-02" db="EMBL/GenBank/DDBJ databases">
        <title>Complete genome sequencing and analysis of ATSB10, Dyella thiooxydans isolated from rhizosphere soil of sunflower (Helianthus annuus L.).</title>
        <authorList>
            <person name="Lee Y."/>
            <person name="Hwangbo K."/>
            <person name="Chung H."/>
            <person name="Yoo J."/>
            <person name="Kim K.Y."/>
            <person name="Sa T.M."/>
            <person name="Um Y."/>
            <person name="Madhaiyan M."/>
        </authorList>
    </citation>
    <scope>NUCLEOTIDE SEQUENCE [LARGE SCALE GENOMIC DNA]</scope>
    <source>
        <strain evidence="3 4">ATSB10</strain>
    </source>
</reference>
<proteinExistence type="predicted"/>
<name>A0A160N183_9GAMM</name>
<dbReference type="RefSeq" id="WP_063671831.1">
    <property type="nucleotide sequence ID" value="NZ_CP014841.1"/>
</dbReference>
<dbReference type="Proteomes" id="UP000077255">
    <property type="component" value="Chromosome"/>
</dbReference>
<dbReference type="AlphaFoldDB" id="A0A160N183"/>
<evidence type="ECO:0000313" key="3">
    <source>
        <dbReference type="EMBL" id="AND69048.1"/>
    </source>
</evidence>
<feature type="transmembrane region" description="Helical" evidence="2">
    <location>
        <begin position="91"/>
        <end position="109"/>
    </location>
</feature>